<feature type="repeat" description="PPR" evidence="7">
    <location>
        <begin position="718"/>
        <end position="752"/>
    </location>
</feature>
<dbReference type="InterPro" id="IPR020103">
    <property type="entry name" value="PsdUridine_synth_cat_dom_sf"/>
</dbReference>
<dbReference type="GO" id="GO:0009982">
    <property type="term" value="F:pseudouridine synthase activity"/>
    <property type="evidence" value="ECO:0007669"/>
    <property type="project" value="InterPro"/>
</dbReference>
<dbReference type="Pfam" id="PF13041">
    <property type="entry name" value="PPR_2"/>
    <property type="match status" value="2"/>
</dbReference>
<dbReference type="InterPro" id="IPR046960">
    <property type="entry name" value="PPR_At4g14850-like_plant"/>
</dbReference>
<evidence type="ECO:0000256" key="5">
    <source>
        <dbReference type="ARBA" id="ARBA00023235"/>
    </source>
</evidence>
<dbReference type="PROSITE" id="PS51375">
    <property type="entry name" value="PPR"/>
    <property type="match status" value="8"/>
</dbReference>
<dbReference type="AlphaFoldDB" id="A0AAW2WAN4"/>
<dbReference type="FunFam" id="1.25.40.10:FF:000598">
    <property type="entry name" value="pentatricopeptide repeat-containing protein At1g20230 isoform X2"/>
    <property type="match status" value="1"/>
</dbReference>
<feature type="repeat" description="PPR" evidence="7">
    <location>
        <begin position="854"/>
        <end position="884"/>
    </location>
</feature>
<dbReference type="PROSITE" id="PS01129">
    <property type="entry name" value="PSI_RLU"/>
    <property type="match status" value="1"/>
</dbReference>
<keyword evidence="4" id="KW-0677">Repeat</keyword>
<feature type="repeat" description="PPR" evidence="7">
    <location>
        <begin position="582"/>
        <end position="616"/>
    </location>
</feature>
<dbReference type="NCBIfam" id="TIGR00756">
    <property type="entry name" value="PPR"/>
    <property type="match status" value="5"/>
</dbReference>
<reference evidence="9" key="1">
    <citation type="submission" date="2020-06" db="EMBL/GenBank/DDBJ databases">
        <authorList>
            <person name="Li T."/>
            <person name="Hu X."/>
            <person name="Zhang T."/>
            <person name="Song X."/>
            <person name="Zhang H."/>
            <person name="Dai N."/>
            <person name="Sheng W."/>
            <person name="Hou X."/>
            <person name="Wei L."/>
        </authorList>
    </citation>
    <scope>NUCLEOTIDE SEQUENCE</scope>
    <source>
        <strain evidence="9">KEN1</strain>
        <tissue evidence="9">Leaf</tissue>
    </source>
</reference>
<dbReference type="Pfam" id="PF20431">
    <property type="entry name" value="E_motif"/>
    <property type="match status" value="1"/>
</dbReference>
<comment type="catalytic activity">
    <reaction evidence="1">
        <text>a uridine in RNA = a pseudouridine in RNA</text>
        <dbReference type="Rhea" id="RHEA:48348"/>
        <dbReference type="Rhea" id="RHEA-COMP:12068"/>
        <dbReference type="Rhea" id="RHEA-COMP:12069"/>
        <dbReference type="ChEBI" id="CHEBI:65314"/>
        <dbReference type="ChEBI" id="CHEBI:65315"/>
    </reaction>
</comment>
<dbReference type="SMART" id="SM00363">
    <property type="entry name" value="S4"/>
    <property type="match status" value="1"/>
</dbReference>
<dbReference type="FunFam" id="1.25.40.10:FF:000031">
    <property type="entry name" value="Pentatricopeptide repeat-containing protein mitochondrial"/>
    <property type="match status" value="1"/>
</dbReference>
<protein>
    <submittedName>
        <fullName evidence="9">Pentatricopeptide repeat-containing protein</fullName>
    </submittedName>
</protein>
<comment type="caution">
    <text evidence="9">The sequence shown here is derived from an EMBL/GenBank/DDBJ whole genome shotgun (WGS) entry which is preliminary data.</text>
</comment>
<dbReference type="GO" id="GO:0008270">
    <property type="term" value="F:zinc ion binding"/>
    <property type="evidence" value="ECO:0007669"/>
    <property type="project" value="InterPro"/>
</dbReference>
<evidence type="ECO:0000256" key="4">
    <source>
        <dbReference type="ARBA" id="ARBA00022737"/>
    </source>
</evidence>
<accession>A0AAW2WAN4</accession>
<gene>
    <name evidence="9" type="ORF">Slati_2319600</name>
</gene>
<evidence type="ECO:0000256" key="2">
    <source>
        <dbReference type="ARBA" id="ARBA00006643"/>
    </source>
</evidence>
<evidence type="ECO:0000256" key="6">
    <source>
        <dbReference type="PROSITE-ProRule" id="PRU00182"/>
    </source>
</evidence>
<feature type="repeat" description="PPR" evidence="7">
    <location>
        <begin position="446"/>
        <end position="480"/>
    </location>
</feature>
<keyword evidence="6" id="KW-0694">RNA-binding</keyword>
<feature type="repeat" description="PPR" evidence="7">
    <location>
        <begin position="819"/>
        <end position="853"/>
    </location>
</feature>
<dbReference type="PROSITE" id="PS50889">
    <property type="entry name" value="S4"/>
    <property type="match status" value="1"/>
</dbReference>
<dbReference type="InterPro" id="IPR046848">
    <property type="entry name" value="E_motif"/>
</dbReference>
<feature type="repeat" description="PPR" evidence="7">
    <location>
        <begin position="547"/>
        <end position="581"/>
    </location>
</feature>
<dbReference type="Gene3D" id="3.10.290.10">
    <property type="entry name" value="RNA-binding S4 domain"/>
    <property type="match status" value="1"/>
</dbReference>
<dbReference type="GO" id="GO:0001522">
    <property type="term" value="P:pseudouridine synthesis"/>
    <property type="evidence" value="ECO:0007669"/>
    <property type="project" value="InterPro"/>
</dbReference>
<dbReference type="InterPro" id="IPR036986">
    <property type="entry name" value="S4_RNA-bd_sf"/>
</dbReference>
<dbReference type="SUPFAM" id="SSF55174">
    <property type="entry name" value="Alpha-L RNA-binding motif"/>
    <property type="match status" value="1"/>
</dbReference>
<evidence type="ECO:0000256" key="7">
    <source>
        <dbReference type="PROSITE-ProRule" id="PRU00708"/>
    </source>
</evidence>
<dbReference type="SUPFAM" id="SSF55120">
    <property type="entry name" value="Pseudouridine synthase"/>
    <property type="match status" value="1"/>
</dbReference>
<comment type="similarity">
    <text evidence="3">Belongs to the pseudouridine synthase RluA family.</text>
</comment>
<organism evidence="9">
    <name type="scientific">Sesamum latifolium</name>
    <dbReference type="NCBI Taxonomy" id="2727402"/>
    <lineage>
        <taxon>Eukaryota</taxon>
        <taxon>Viridiplantae</taxon>
        <taxon>Streptophyta</taxon>
        <taxon>Embryophyta</taxon>
        <taxon>Tracheophyta</taxon>
        <taxon>Spermatophyta</taxon>
        <taxon>Magnoliopsida</taxon>
        <taxon>eudicotyledons</taxon>
        <taxon>Gunneridae</taxon>
        <taxon>Pentapetalae</taxon>
        <taxon>asterids</taxon>
        <taxon>lamiids</taxon>
        <taxon>Lamiales</taxon>
        <taxon>Pedaliaceae</taxon>
        <taxon>Sesamum</taxon>
    </lineage>
</organism>
<dbReference type="InterPro" id="IPR002942">
    <property type="entry name" value="S4_RNA-bd"/>
</dbReference>
<keyword evidence="5" id="KW-0413">Isomerase</keyword>
<dbReference type="Pfam" id="PF01535">
    <property type="entry name" value="PPR"/>
    <property type="match status" value="2"/>
</dbReference>
<evidence type="ECO:0000313" key="9">
    <source>
        <dbReference type="EMBL" id="KAL0438366.1"/>
    </source>
</evidence>
<dbReference type="InterPro" id="IPR006224">
    <property type="entry name" value="PsdUridine_synth_RluA-like_CS"/>
</dbReference>
<dbReference type="FunFam" id="1.25.40.10:FF:000366">
    <property type="entry name" value="Pentatricopeptide (PPR) repeat-containing protein"/>
    <property type="match status" value="1"/>
</dbReference>
<feature type="repeat" description="PPR" evidence="7">
    <location>
        <begin position="683"/>
        <end position="717"/>
    </location>
</feature>
<dbReference type="EMBL" id="JACGWN010000008">
    <property type="protein sequence ID" value="KAL0438366.1"/>
    <property type="molecule type" value="Genomic_DNA"/>
</dbReference>
<dbReference type="CDD" id="cd02869">
    <property type="entry name" value="PseudoU_synth_RluA_like"/>
    <property type="match status" value="1"/>
</dbReference>
<proteinExistence type="inferred from homology"/>
<sequence>MLSLHSLYLNSAKPLSINPRKVSLRKIISTACAYSNSYAAANSESDHFQGPFSGRPNNYSGVKIEEKVELDSGKLRLDSWISSRINGISRARVQSSIRSGLVSVNGHVINKVSHVVRDGDVVNCTIAELQPLRAEAEDIPLDIVYEDEHVLVVNKPAHMVVHPAPGNASGTLVNGILRHCRLSTVCLNPEALPEIVDDSEDEVSAFSVDQGQNVGIGSGLYESSVRPGIVHRLDKGTSGLLVVAKDEHSHACLAEQFKERTIKRVYVSLTCGVPSPAAGRIDVPIGRDANNRIRMIAIPGSATHGKARHAFSSRNMSSIVNNKASYHSNSLSISDSSDSYKPFSGMKNEEIVELNAKILRLDCCIFPSINWINGDRAQSSIYRDTLHLLHRTTTISLSQVQQIHAQLLRTGLCDLPHYRTKLLSTYANHHRFSDAKSLLHSLLKPDLLSFTTLINAFSKFKEFKNTLNLFSELLANGLHPDAHVLPSIIKACTGLLAVKIGKQVHGFSVASGLSLDPFVESSLVHFYVKCDELDGAHKLFKNMVEKDVVSWSALAAGYARKGDVFNAKKVFNEVKGLGLKPNTVSWNGMIAGFNQSGCFRDAVFMFQQMHAHGFTSDGTSISSVLPAIGDLGYLNSGTQVHGYVIKTGFLVDKCIVSALIDMYGKCGCALEMSKVFEDTGLVDVGACNALIAGLARHGLVDKALRVFKELQDQGMELNVVSWTSVIACCSQHGKDIEALELFRRMQAAGVKPNVVTIPCLLPACGNIAALTHGKAAHCFSLKSGISDDVYVGSALIDMYANCGKIQVARCCFDRMPSRNLVCWNAMLGAYAMHGKANDAIELFHLMQRSGEKPDSVSFTSLLSSCSQSGLTEEGQRYFESMSKDHGFEARIEHYACIVSLLGRAGKLEQAYSMIKKMPFVPDACVWGALLSSCRLHHNMSLGEVAAAKLFELEPMNPGNYILLSNIYASKGKWKEVDKVRDKMRDKGLRKNPGCSWIEVKNRVHMLLAGDKSLPQMDKILDKLNRLSMEMKKAGYLPNIDNVLQDVEEQEKEHILCGHSEKLAVVFGILNTCQGSPLRVTKNLRICGDCHVFIKFISRFEGREIFVRDTNRYHHFKDGECSCGDYW</sequence>
<dbReference type="InterPro" id="IPR032867">
    <property type="entry name" value="DYW_dom"/>
</dbReference>
<feature type="domain" description="RNA-binding S4" evidence="8">
    <location>
        <begin position="75"/>
        <end position="140"/>
    </location>
</feature>
<dbReference type="GO" id="GO:0003723">
    <property type="term" value="F:RNA binding"/>
    <property type="evidence" value="ECO:0007669"/>
    <property type="project" value="UniProtKB-KW"/>
</dbReference>
<dbReference type="PANTHER" id="PTHR47926:SF386">
    <property type="entry name" value="PENTATRICOPEPTIDE REPEAT-CONTAINING PROTEIN"/>
    <property type="match status" value="1"/>
</dbReference>
<dbReference type="FunFam" id="1.25.40.10:FF:000393">
    <property type="entry name" value="Pentatricopeptide repeat-containing protein At1g20230"/>
    <property type="match status" value="1"/>
</dbReference>
<dbReference type="Pfam" id="PF01479">
    <property type="entry name" value="S4"/>
    <property type="match status" value="1"/>
</dbReference>
<dbReference type="InterPro" id="IPR011990">
    <property type="entry name" value="TPR-like_helical_dom_sf"/>
</dbReference>
<dbReference type="Pfam" id="PF13812">
    <property type="entry name" value="PPR_3"/>
    <property type="match status" value="1"/>
</dbReference>
<dbReference type="Pfam" id="PF14432">
    <property type="entry name" value="DYW_deaminase"/>
    <property type="match status" value="1"/>
</dbReference>
<comment type="similarity">
    <text evidence="2">Belongs to the PPR family. PCMP-H subfamily.</text>
</comment>
<evidence type="ECO:0000259" key="8">
    <source>
        <dbReference type="SMART" id="SM00363"/>
    </source>
</evidence>
<dbReference type="Gene3D" id="3.30.2350.10">
    <property type="entry name" value="Pseudouridine synthase"/>
    <property type="match status" value="1"/>
</dbReference>
<dbReference type="PANTHER" id="PTHR47926">
    <property type="entry name" value="PENTATRICOPEPTIDE REPEAT-CONTAINING PROTEIN"/>
    <property type="match status" value="1"/>
</dbReference>
<evidence type="ECO:0000256" key="1">
    <source>
        <dbReference type="ARBA" id="ARBA00000073"/>
    </source>
</evidence>
<dbReference type="CDD" id="cd00165">
    <property type="entry name" value="S4"/>
    <property type="match status" value="1"/>
</dbReference>
<evidence type="ECO:0000256" key="3">
    <source>
        <dbReference type="ARBA" id="ARBA00010876"/>
    </source>
</evidence>
<dbReference type="Pfam" id="PF00849">
    <property type="entry name" value="PseudoU_synth_2"/>
    <property type="match status" value="1"/>
</dbReference>
<feature type="repeat" description="PPR" evidence="7">
    <location>
        <begin position="956"/>
        <end position="990"/>
    </location>
</feature>
<name>A0AAW2WAN4_9LAMI</name>
<dbReference type="InterPro" id="IPR002885">
    <property type="entry name" value="PPR_rpt"/>
</dbReference>
<dbReference type="Gene3D" id="1.25.40.10">
    <property type="entry name" value="Tetratricopeptide repeat domain"/>
    <property type="match status" value="4"/>
</dbReference>
<reference evidence="9" key="2">
    <citation type="journal article" date="2024" name="Plant">
        <title>Genomic evolution and insights into agronomic trait innovations of Sesamum species.</title>
        <authorList>
            <person name="Miao H."/>
            <person name="Wang L."/>
            <person name="Qu L."/>
            <person name="Liu H."/>
            <person name="Sun Y."/>
            <person name="Le M."/>
            <person name="Wang Q."/>
            <person name="Wei S."/>
            <person name="Zheng Y."/>
            <person name="Lin W."/>
            <person name="Duan Y."/>
            <person name="Cao H."/>
            <person name="Xiong S."/>
            <person name="Wang X."/>
            <person name="Wei L."/>
            <person name="Li C."/>
            <person name="Ma Q."/>
            <person name="Ju M."/>
            <person name="Zhao R."/>
            <person name="Li G."/>
            <person name="Mu C."/>
            <person name="Tian Q."/>
            <person name="Mei H."/>
            <person name="Zhang T."/>
            <person name="Gao T."/>
            <person name="Zhang H."/>
        </authorList>
    </citation>
    <scope>NUCLEOTIDE SEQUENCE</scope>
    <source>
        <strain evidence="9">KEN1</strain>
    </source>
</reference>
<dbReference type="InterPro" id="IPR006145">
    <property type="entry name" value="PsdUridine_synth_RsuA/RluA"/>
</dbReference>